<dbReference type="GO" id="GO:0016491">
    <property type="term" value="F:oxidoreductase activity"/>
    <property type="evidence" value="ECO:0007669"/>
    <property type="project" value="UniProtKB-KW"/>
</dbReference>
<dbReference type="InterPro" id="IPR057571">
    <property type="entry name" value="SDR_PhqE-like"/>
</dbReference>
<protein>
    <submittedName>
        <fullName evidence="4">NAD(P)-binding protein</fullName>
    </submittedName>
</protein>
<evidence type="ECO:0000313" key="5">
    <source>
        <dbReference type="Proteomes" id="UP001362999"/>
    </source>
</evidence>
<evidence type="ECO:0000256" key="3">
    <source>
        <dbReference type="ARBA" id="ARBA00023002"/>
    </source>
</evidence>
<accession>A0AAW0BG63</accession>
<dbReference type="InterPro" id="IPR002347">
    <property type="entry name" value="SDR_fam"/>
</dbReference>
<sequence>MAHPNFLLNNRVLLVGGSSGLGFATASAALSNKSKVHITSTTPEKLATKIGELQSLYSGAHVSGSVANLANADTLEESLQSVLEAAVKELGGIIDHIVWTAGDERTLVPLAQMTAVSAMNSFTLRYVGPLLVGKLIAANSGKYVKTAASSSITLTSGIMAHRPRKGIVAGTAGAVEAIMRSLAVELAPIRVNAVIPGAVMTELLQRMFAGNPALAESMEGAFKTASLTQEVGTPEAAAEAYLFCMRSALATGQSFVIDNGYLMSSGGM</sequence>
<evidence type="ECO:0000256" key="1">
    <source>
        <dbReference type="ARBA" id="ARBA00006484"/>
    </source>
</evidence>
<dbReference type="Gene3D" id="3.40.50.720">
    <property type="entry name" value="NAD(P)-binding Rossmann-like Domain"/>
    <property type="match status" value="1"/>
</dbReference>
<dbReference type="SUPFAM" id="SSF51735">
    <property type="entry name" value="NAD(P)-binding Rossmann-fold domains"/>
    <property type="match status" value="1"/>
</dbReference>
<organism evidence="4 5">
    <name type="scientific">Favolaschia claudopus</name>
    <dbReference type="NCBI Taxonomy" id="2862362"/>
    <lineage>
        <taxon>Eukaryota</taxon>
        <taxon>Fungi</taxon>
        <taxon>Dikarya</taxon>
        <taxon>Basidiomycota</taxon>
        <taxon>Agaricomycotina</taxon>
        <taxon>Agaricomycetes</taxon>
        <taxon>Agaricomycetidae</taxon>
        <taxon>Agaricales</taxon>
        <taxon>Marasmiineae</taxon>
        <taxon>Mycenaceae</taxon>
        <taxon>Favolaschia</taxon>
    </lineage>
</organism>
<dbReference type="PANTHER" id="PTHR43477">
    <property type="entry name" value="DIHYDROANTICAPSIN 7-DEHYDROGENASE"/>
    <property type="match status" value="1"/>
</dbReference>
<dbReference type="PRINTS" id="PR00081">
    <property type="entry name" value="GDHRDH"/>
</dbReference>
<name>A0AAW0BG63_9AGAR</name>
<keyword evidence="5" id="KW-1185">Reference proteome</keyword>
<dbReference type="InterPro" id="IPR036291">
    <property type="entry name" value="NAD(P)-bd_dom_sf"/>
</dbReference>
<dbReference type="CDD" id="cd05233">
    <property type="entry name" value="SDR_c"/>
    <property type="match status" value="1"/>
</dbReference>
<dbReference type="Pfam" id="PF23441">
    <property type="entry name" value="SDR"/>
    <property type="match status" value="1"/>
</dbReference>
<dbReference type="Proteomes" id="UP001362999">
    <property type="component" value="Unassembled WGS sequence"/>
</dbReference>
<dbReference type="EMBL" id="JAWWNJ010000034">
    <property type="protein sequence ID" value="KAK7025243.1"/>
    <property type="molecule type" value="Genomic_DNA"/>
</dbReference>
<comment type="caution">
    <text evidence="4">The sequence shown here is derived from an EMBL/GenBank/DDBJ whole genome shotgun (WGS) entry which is preliminary data.</text>
</comment>
<dbReference type="PANTHER" id="PTHR43477:SF1">
    <property type="entry name" value="DIHYDROANTICAPSIN 7-DEHYDROGENASE"/>
    <property type="match status" value="1"/>
</dbReference>
<keyword evidence="2" id="KW-0521">NADP</keyword>
<comment type="similarity">
    <text evidence="1">Belongs to the short-chain dehydrogenases/reductases (SDR) family.</text>
</comment>
<keyword evidence="3" id="KW-0560">Oxidoreductase</keyword>
<evidence type="ECO:0000256" key="2">
    <source>
        <dbReference type="ARBA" id="ARBA00022857"/>
    </source>
</evidence>
<evidence type="ECO:0000313" key="4">
    <source>
        <dbReference type="EMBL" id="KAK7025243.1"/>
    </source>
</evidence>
<dbReference type="AlphaFoldDB" id="A0AAW0BG63"/>
<reference evidence="4 5" key="1">
    <citation type="journal article" date="2024" name="J Genomics">
        <title>Draft genome sequencing and assembly of Favolaschia claudopus CIRM-BRFM 2984 isolated from oak limbs.</title>
        <authorList>
            <person name="Navarro D."/>
            <person name="Drula E."/>
            <person name="Chaduli D."/>
            <person name="Cazenave R."/>
            <person name="Ahrendt S."/>
            <person name="Wang J."/>
            <person name="Lipzen A."/>
            <person name="Daum C."/>
            <person name="Barry K."/>
            <person name="Grigoriev I.V."/>
            <person name="Favel A."/>
            <person name="Rosso M.N."/>
            <person name="Martin F."/>
        </authorList>
    </citation>
    <scope>NUCLEOTIDE SEQUENCE [LARGE SCALE GENOMIC DNA]</scope>
    <source>
        <strain evidence="4 5">CIRM-BRFM 2984</strain>
    </source>
</reference>
<dbReference type="InterPro" id="IPR051122">
    <property type="entry name" value="SDR_DHRS6-like"/>
</dbReference>
<proteinExistence type="inferred from homology"/>
<gene>
    <name evidence="4" type="ORF">R3P38DRAFT_2953511</name>
</gene>